<reference evidence="5" key="1">
    <citation type="submission" date="2021-12" db="EMBL/GenBank/DDBJ databases">
        <title>Prjna785345.</title>
        <authorList>
            <person name="Rujirawat T."/>
            <person name="Krajaejun T."/>
        </authorList>
    </citation>
    <scope>NUCLEOTIDE SEQUENCE</scope>
    <source>
        <strain evidence="5">Pi057C3</strain>
    </source>
</reference>
<dbReference type="InterPro" id="IPR050100">
    <property type="entry name" value="TRAFAC_GTPase_members"/>
</dbReference>
<dbReference type="InterPro" id="IPR027417">
    <property type="entry name" value="P-loop_NTPase"/>
</dbReference>
<dbReference type="InterPro" id="IPR000795">
    <property type="entry name" value="T_Tr_GTP-bd_dom"/>
</dbReference>
<evidence type="ECO:0000313" key="5">
    <source>
        <dbReference type="EMBL" id="KAJ0398119.1"/>
    </source>
</evidence>
<dbReference type="EMBL" id="JAKCXM010000227">
    <property type="protein sequence ID" value="KAJ0398119.1"/>
    <property type="molecule type" value="Genomic_DNA"/>
</dbReference>
<dbReference type="SUPFAM" id="SSF52540">
    <property type="entry name" value="P-loop containing nucleoside triphosphate hydrolases"/>
    <property type="match status" value="1"/>
</dbReference>
<keyword evidence="6" id="KW-1185">Reference proteome</keyword>
<sequence length="162" mass="17878">MAGDKQHLSLVVCGHVDAGKSTTTGHLIFKLGGIGEREMAKLQAEADAKGKSSYRNKLCLNPRAIKRNGELHNLCEKHRAKANQNQRKLESKRRMQKRLSHGPGISHAPASPAVLPGVSALQYGYIPETVSAFAPSPLPRSSPHSLPSLPQFRRHRNEHEWN</sequence>
<dbReference type="Gene3D" id="3.40.50.300">
    <property type="entry name" value="P-loop containing nucleotide triphosphate hydrolases"/>
    <property type="match status" value="1"/>
</dbReference>
<feature type="domain" description="Tr-type G" evidence="4">
    <location>
        <begin position="5"/>
        <end position="44"/>
    </location>
</feature>
<protein>
    <recommendedName>
        <fullName evidence="4">Tr-type G domain-containing protein</fullName>
    </recommendedName>
</protein>
<proteinExistence type="predicted"/>
<name>A0AAD5LHC1_PYTIN</name>
<feature type="region of interest" description="Disordered" evidence="3">
    <location>
        <begin position="81"/>
        <end position="111"/>
    </location>
</feature>
<dbReference type="PANTHER" id="PTHR23115">
    <property type="entry name" value="TRANSLATION FACTOR"/>
    <property type="match status" value="1"/>
</dbReference>
<dbReference type="GO" id="GO:0003924">
    <property type="term" value="F:GTPase activity"/>
    <property type="evidence" value="ECO:0007669"/>
    <property type="project" value="InterPro"/>
</dbReference>
<evidence type="ECO:0000313" key="6">
    <source>
        <dbReference type="Proteomes" id="UP001209570"/>
    </source>
</evidence>
<comment type="caution">
    <text evidence="5">The sequence shown here is derived from an EMBL/GenBank/DDBJ whole genome shotgun (WGS) entry which is preliminary data.</text>
</comment>
<feature type="compositionally biased region" description="Low complexity" evidence="3">
    <location>
        <begin position="139"/>
        <end position="150"/>
    </location>
</feature>
<keyword evidence="2" id="KW-0342">GTP-binding</keyword>
<gene>
    <name evidence="5" type="ORF">P43SY_004696</name>
</gene>
<keyword evidence="1" id="KW-0547">Nucleotide-binding</keyword>
<evidence type="ECO:0000256" key="2">
    <source>
        <dbReference type="ARBA" id="ARBA00023134"/>
    </source>
</evidence>
<evidence type="ECO:0000259" key="4">
    <source>
        <dbReference type="Pfam" id="PF00009"/>
    </source>
</evidence>
<evidence type="ECO:0000256" key="3">
    <source>
        <dbReference type="SAM" id="MobiDB-lite"/>
    </source>
</evidence>
<dbReference type="Pfam" id="PF00009">
    <property type="entry name" value="GTP_EFTU"/>
    <property type="match status" value="1"/>
</dbReference>
<dbReference type="AlphaFoldDB" id="A0AAD5LHC1"/>
<accession>A0AAD5LHC1</accession>
<dbReference type="Proteomes" id="UP001209570">
    <property type="component" value="Unassembled WGS sequence"/>
</dbReference>
<evidence type="ECO:0000256" key="1">
    <source>
        <dbReference type="ARBA" id="ARBA00022741"/>
    </source>
</evidence>
<feature type="region of interest" description="Disordered" evidence="3">
    <location>
        <begin position="136"/>
        <end position="162"/>
    </location>
</feature>
<dbReference type="GO" id="GO:0005525">
    <property type="term" value="F:GTP binding"/>
    <property type="evidence" value="ECO:0007669"/>
    <property type="project" value="UniProtKB-KW"/>
</dbReference>
<organism evidence="5 6">
    <name type="scientific">Pythium insidiosum</name>
    <name type="common">Pythiosis disease agent</name>
    <dbReference type="NCBI Taxonomy" id="114742"/>
    <lineage>
        <taxon>Eukaryota</taxon>
        <taxon>Sar</taxon>
        <taxon>Stramenopiles</taxon>
        <taxon>Oomycota</taxon>
        <taxon>Peronosporomycetes</taxon>
        <taxon>Pythiales</taxon>
        <taxon>Pythiaceae</taxon>
        <taxon>Pythium</taxon>
    </lineage>
</organism>